<organism evidence="2 3">
    <name type="scientific">Pseudocercospora eumusae</name>
    <dbReference type="NCBI Taxonomy" id="321146"/>
    <lineage>
        <taxon>Eukaryota</taxon>
        <taxon>Fungi</taxon>
        <taxon>Dikarya</taxon>
        <taxon>Ascomycota</taxon>
        <taxon>Pezizomycotina</taxon>
        <taxon>Dothideomycetes</taxon>
        <taxon>Dothideomycetidae</taxon>
        <taxon>Mycosphaerellales</taxon>
        <taxon>Mycosphaerellaceae</taxon>
        <taxon>Pseudocercospora</taxon>
    </lineage>
</organism>
<keyword evidence="3" id="KW-1185">Reference proteome</keyword>
<evidence type="ECO:0000313" key="3">
    <source>
        <dbReference type="Proteomes" id="UP000070133"/>
    </source>
</evidence>
<evidence type="ECO:0000313" key="2">
    <source>
        <dbReference type="EMBL" id="KXT00412.1"/>
    </source>
</evidence>
<dbReference type="EMBL" id="LFZN01000074">
    <property type="protein sequence ID" value="KXT00412.1"/>
    <property type="molecule type" value="Genomic_DNA"/>
</dbReference>
<feature type="region of interest" description="Disordered" evidence="1">
    <location>
        <begin position="136"/>
        <end position="192"/>
    </location>
</feature>
<accession>A0A139HDC2</accession>
<proteinExistence type="predicted"/>
<protein>
    <submittedName>
        <fullName evidence="2">Uncharacterized protein</fullName>
    </submittedName>
</protein>
<sequence>MYMISNSVLTSSSVHVSLTHLFTGTVAKTRDLLTPPNSWSTVSQMANLCIKHAFLSPERAPAPCSPIPAMTACQSRWALARSSISPSPTVDGSRLYCSKAVSSDTVLQAFRSPGLKSTVSPPSTALEVSALALNGKQKLVQRKTPRNSSPLHQHPRHLHSPPQTQPQICIPGSRTRRPTTSNAPSSLLQSISHTESGTLKSFSAVF</sequence>
<comment type="caution">
    <text evidence="2">The sequence shown here is derived from an EMBL/GenBank/DDBJ whole genome shotgun (WGS) entry which is preliminary data.</text>
</comment>
<dbReference type="Proteomes" id="UP000070133">
    <property type="component" value="Unassembled WGS sequence"/>
</dbReference>
<feature type="compositionally biased region" description="Polar residues" evidence="1">
    <location>
        <begin position="178"/>
        <end position="192"/>
    </location>
</feature>
<reference evidence="2 3" key="1">
    <citation type="submission" date="2015-07" db="EMBL/GenBank/DDBJ databases">
        <title>Comparative genomics of the Sigatoka disease complex on banana suggests a link between parallel evolutionary changes in Pseudocercospora fijiensis and Pseudocercospora eumusae and increased virulence on the banana host.</title>
        <authorList>
            <person name="Chang T.-C."/>
            <person name="Salvucci A."/>
            <person name="Crous P.W."/>
            <person name="Stergiopoulos I."/>
        </authorList>
    </citation>
    <scope>NUCLEOTIDE SEQUENCE [LARGE SCALE GENOMIC DNA]</scope>
    <source>
        <strain evidence="2 3">CBS 114824</strain>
    </source>
</reference>
<evidence type="ECO:0000256" key="1">
    <source>
        <dbReference type="SAM" id="MobiDB-lite"/>
    </source>
</evidence>
<name>A0A139HDC2_9PEZI</name>
<gene>
    <name evidence="2" type="ORF">AC578_3345</name>
</gene>
<dbReference type="AlphaFoldDB" id="A0A139HDC2"/>